<accession>A0A1I4UQ61</accession>
<evidence type="ECO:0000313" key="2">
    <source>
        <dbReference type="Proteomes" id="UP000199048"/>
    </source>
</evidence>
<evidence type="ECO:0000313" key="1">
    <source>
        <dbReference type="EMBL" id="SFM90873.1"/>
    </source>
</evidence>
<proteinExistence type="predicted"/>
<dbReference type="Proteomes" id="UP000199048">
    <property type="component" value="Unassembled WGS sequence"/>
</dbReference>
<name>A0A1I4UQ61_9HYPH</name>
<keyword evidence="2" id="KW-1185">Reference proteome</keyword>
<gene>
    <name evidence="1" type="ORF">SAMN05192568_107414</name>
</gene>
<dbReference type="EMBL" id="FOTK01000074">
    <property type="protein sequence ID" value="SFM90873.1"/>
    <property type="molecule type" value="Genomic_DNA"/>
</dbReference>
<organism evidence="1 2">
    <name type="scientific">Methylobacterium pseudosasicola</name>
    <dbReference type="NCBI Taxonomy" id="582667"/>
    <lineage>
        <taxon>Bacteria</taxon>
        <taxon>Pseudomonadati</taxon>
        <taxon>Pseudomonadota</taxon>
        <taxon>Alphaproteobacteria</taxon>
        <taxon>Hyphomicrobiales</taxon>
        <taxon>Methylobacteriaceae</taxon>
        <taxon>Methylobacterium</taxon>
    </lineage>
</organism>
<reference evidence="2" key="1">
    <citation type="submission" date="2016-10" db="EMBL/GenBank/DDBJ databases">
        <authorList>
            <person name="Varghese N."/>
            <person name="Submissions S."/>
        </authorList>
    </citation>
    <scope>NUCLEOTIDE SEQUENCE [LARGE SCALE GENOMIC DNA]</scope>
    <source>
        <strain evidence="2">BL36</strain>
    </source>
</reference>
<dbReference type="STRING" id="582667.SAMN05192568_107414"/>
<protein>
    <submittedName>
        <fullName evidence="1">Uncharacterized protein</fullName>
    </submittedName>
</protein>
<dbReference type="AlphaFoldDB" id="A0A1I4UQ61"/>
<sequence>MLEQALHLVPSPLSPAPWSARASANSTTWSAAFARRNRADIGRILGTNANDLTALSSTLQGEGGFNTAKMGMLHGEAPTQRVVDAVARERAFADANRRIVEGSQTAQRTRAADAIAPRTALGDDLGGTMAGLMGGPKGYALAQVARAGKAGINAAGQAADLARNRQLADAVTMTQGEQLNMLLAALEARGRTQQQAAALGDLASRGTQAALMSQADRTRPYFPAALPAFGR</sequence>